<dbReference type="InterPro" id="IPR036396">
    <property type="entry name" value="Cyt_P450_sf"/>
</dbReference>
<evidence type="ECO:0000256" key="3">
    <source>
        <dbReference type="ARBA" id="ARBA00022617"/>
    </source>
</evidence>
<evidence type="ECO:0000313" key="11">
    <source>
        <dbReference type="Proteomes" id="UP000037696"/>
    </source>
</evidence>
<evidence type="ECO:0000256" key="1">
    <source>
        <dbReference type="ARBA" id="ARBA00001971"/>
    </source>
</evidence>
<dbReference type="GO" id="GO:0004497">
    <property type="term" value="F:monooxygenase activity"/>
    <property type="evidence" value="ECO:0007669"/>
    <property type="project" value="UniProtKB-KW"/>
</dbReference>
<dbReference type="Gene3D" id="1.10.630.10">
    <property type="entry name" value="Cytochrome P450"/>
    <property type="match status" value="1"/>
</dbReference>
<dbReference type="InterPro" id="IPR001128">
    <property type="entry name" value="Cyt_P450"/>
</dbReference>
<dbReference type="PRINTS" id="PR00465">
    <property type="entry name" value="EP450IV"/>
</dbReference>
<keyword evidence="4 8" id="KW-0479">Metal-binding</keyword>
<evidence type="ECO:0000256" key="7">
    <source>
        <dbReference type="ARBA" id="ARBA00023033"/>
    </source>
</evidence>
<dbReference type="PANTHER" id="PTHR46206:SF2">
    <property type="entry name" value="CYTOCHROME P450 MONOOXYGENASE AUSG-RELATED"/>
    <property type="match status" value="1"/>
</dbReference>
<dbReference type="Proteomes" id="UP000037696">
    <property type="component" value="Unassembled WGS sequence"/>
</dbReference>
<evidence type="ECO:0000256" key="9">
    <source>
        <dbReference type="SAM" id="Phobius"/>
    </source>
</evidence>
<dbReference type="GO" id="GO:0020037">
    <property type="term" value="F:heme binding"/>
    <property type="evidence" value="ECO:0007669"/>
    <property type="project" value="InterPro"/>
</dbReference>
<dbReference type="STRING" id="229535.A0A0M9WH31"/>
<feature type="binding site" description="axial binding residue" evidence="8">
    <location>
        <position position="386"/>
    </location>
    <ligand>
        <name>heme</name>
        <dbReference type="ChEBI" id="CHEBI:30413"/>
    </ligand>
    <ligandPart>
        <name>Fe</name>
        <dbReference type="ChEBI" id="CHEBI:18248"/>
    </ligandPart>
</feature>
<dbReference type="GO" id="GO:0016705">
    <property type="term" value="F:oxidoreductase activity, acting on paired donors, with incorporation or reduction of molecular oxygen"/>
    <property type="evidence" value="ECO:0007669"/>
    <property type="project" value="InterPro"/>
</dbReference>
<evidence type="ECO:0008006" key="12">
    <source>
        <dbReference type="Google" id="ProtNLM"/>
    </source>
</evidence>
<name>A0A0M9WH31_9EURO</name>
<dbReference type="AlphaFoldDB" id="A0A0M9WH31"/>
<keyword evidence="9" id="KW-1133">Transmembrane helix</keyword>
<keyword evidence="9" id="KW-0472">Membrane</keyword>
<gene>
    <name evidence="10" type="ORF">ACN38_g4505</name>
</gene>
<evidence type="ECO:0000256" key="2">
    <source>
        <dbReference type="ARBA" id="ARBA00010617"/>
    </source>
</evidence>
<comment type="caution">
    <text evidence="10">The sequence shown here is derived from an EMBL/GenBank/DDBJ whole genome shotgun (WGS) entry which is preliminary data.</text>
</comment>
<evidence type="ECO:0000256" key="4">
    <source>
        <dbReference type="ARBA" id="ARBA00022723"/>
    </source>
</evidence>
<keyword evidence="9" id="KW-0812">Transmembrane</keyword>
<keyword evidence="7" id="KW-0503">Monooxygenase</keyword>
<dbReference type="SUPFAM" id="SSF48264">
    <property type="entry name" value="Cytochrome P450"/>
    <property type="match status" value="1"/>
</dbReference>
<comment type="cofactor">
    <cofactor evidence="1 8">
        <name>heme</name>
        <dbReference type="ChEBI" id="CHEBI:30413"/>
    </cofactor>
</comment>
<protein>
    <recommendedName>
        <fullName evidence="12">Cytochrome P450 monooxygenase</fullName>
    </recommendedName>
</protein>
<dbReference type="GO" id="GO:0043386">
    <property type="term" value="P:mycotoxin biosynthetic process"/>
    <property type="evidence" value="ECO:0007669"/>
    <property type="project" value="UniProtKB-ARBA"/>
</dbReference>
<keyword evidence="11" id="KW-1185">Reference proteome</keyword>
<comment type="similarity">
    <text evidence="2">Belongs to the cytochrome P450 family.</text>
</comment>
<dbReference type="OrthoDB" id="1844152at2759"/>
<dbReference type="Pfam" id="PF00067">
    <property type="entry name" value="p450"/>
    <property type="match status" value="1"/>
</dbReference>
<dbReference type="PANTHER" id="PTHR46206">
    <property type="entry name" value="CYTOCHROME P450"/>
    <property type="match status" value="1"/>
</dbReference>
<evidence type="ECO:0000256" key="5">
    <source>
        <dbReference type="ARBA" id="ARBA00023002"/>
    </source>
</evidence>
<keyword evidence="3 8" id="KW-0349">Heme</keyword>
<proteinExistence type="inferred from homology"/>
<evidence type="ECO:0000256" key="6">
    <source>
        <dbReference type="ARBA" id="ARBA00023004"/>
    </source>
</evidence>
<evidence type="ECO:0000313" key="10">
    <source>
        <dbReference type="EMBL" id="KOS44605.1"/>
    </source>
</evidence>
<dbReference type="EMBL" id="LHQQ01000058">
    <property type="protein sequence ID" value="KOS44605.1"/>
    <property type="molecule type" value="Genomic_DNA"/>
</dbReference>
<keyword evidence="5" id="KW-0560">Oxidoreductase</keyword>
<keyword evidence="6 8" id="KW-0408">Iron</keyword>
<dbReference type="CDD" id="cd11041">
    <property type="entry name" value="CYP503A1-like"/>
    <property type="match status" value="1"/>
</dbReference>
<dbReference type="InterPro" id="IPR002403">
    <property type="entry name" value="Cyt_P450_E_grp-IV"/>
</dbReference>
<organism evidence="10 11">
    <name type="scientific">Penicillium nordicum</name>
    <dbReference type="NCBI Taxonomy" id="229535"/>
    <lineage>
        <taxon>Eukaryota</taxon>
        <taxon>Fungi</taxon>
        <taxon>Dikarya</taxon>
        <taxon>Ascomycota</taxon>
        <taxon>Pezizomycotina</taxon>
        <taxon>Eurotiomycetes</taxon>
        <taxon>Eurotiomycetidae</taxon>
        <taxon>Eurotiales</taxon>
        <taxon>Aspergillaceae</taxon>
        <taxon>Penicillium</taxon>
    </lineage>
</organism>
<feature type="transmembrane region" description="Helical" evidence="9">
    <location>
        <begin position="20"/>
        <end position="40"/>
    </location>
</feature>
<dbReference type="GO" id="GO:0005506">
    <property type="term" value="F:iron ion binding"/>
    <property type="evidence" value="ECO:0007669"/>
    <property type="project" value="InterPro"/>
</dbReference>
<accession>A0A0M9WH31</accession>
<evidence type="ECO:0000256" key="8">
    <source>
        <dbReference type="PIRSR" id="PIRSR602403-1"/>
    </source>
</evidence>
<reference evidence="10 11" key="1">
    <citation type="submission" date="2015-08" db="EMBL/GenBank/DDBJ databases">
        <title>Genome sequencing of Penicillium nordicum.</title>
        <authorList>
            <person name="Nguyen H.D."/>
            <person name="Seifert K.A."/>
        </authorList>
    </citation>
    <scope>NUCLEOTIDE SEQUENCE [LARGE SCALE GENOMIC DNA]</scope>
    <source>
        <strain evidence="10 11">DAOMC 185683</strain>
    </source>
</reference>
<sequence>MNNPSSSFNMTEAFESQDPVYILGLGSLIILAITLLFNSGPSKIPIINKRKWYEIGTEKAVHRFNTNATNLIKDGIKKVLNDALTEPVASETVAVLKTICTDEKDWHKLKLKQAIAAIVAQVTGRAFLGHDFCREPAWRDDIVRWSHQMITAARELHTWPKFLRPIVVWMLPSCKRLRETVEVTRRNLSPVIKERHAIIAARKENGESSETGSCALDWLEEVAQGRQYDPVAMQICLAFVGMDTTADLVFHVISDLSQDQELVNALREEIKSNLDGKRFTKQELQNLKLLDSVIKESQRLRPTGKVSMHRIANETLTLPGDIHVPKGTYLGISTTHMMDSSVWPDGEKFDGYRFLNMRQTPDKANTALLVSTSPDHLGFGYGKMACPGRFFVANELKIILCHFLMKYDFQITEPYEEHSGLYGYMASPSSETEITLRRRNSSSCEAWHYQIISLSVVQLLQQSTSHCTMHFDVHHVDLS</sequence>